<feature type="compositionally biased region" description="Low complexity" evidence="2">
    <location>
        <begin position="15"/>
        <end position="27"/>
    </location>
</feature>
<evidence type="ECO:0000313" key="3">
    <source>
        <dbReference type="EMBL" id="KEZ44052.1"/>
    </source>
</evidence>
<evidence type="ECO:0008006" key="5">
    <source>
        <dbReference type="Google" id="ProtNLM"/>
    </source>
</evidence>
<dbReference type="GeneID" id="27722863"/>
<dbReference type="KEGG" id="sapo:SAPIO_CDS3791"/>
<dbReference type="AlphaFoldDB" id="A0A084G9P0"/>
<dbReference type="HOGENOM" id="CLU_010595_0_2_1"/>
<keyword evidence="4" id="KW-1185">Reference proteome</keyword>
<dbReference type="InterPro" id="IPR029063">
    <property type="entry name" value="SAM-dependent_MTases_sf"/>
</dbReference>
<reference evidence="3 4" key="1">
    <citation type="journal article" date="2014" name="Genome Announc.">
        <title>Draft genome sequence of the pathogenic fungus Scedosporium apiospermum.</title>
        <authorList>
            <person name="Vandeputte P."/>
            <person name="Ghamrawi S."/>
            <person name="Rechenmann M."/>
            <person name="Iltis A."/>
            <person name="Giraud S."/>
            <person name="Fleury M."/>
            <person name="Thornton C."/>
            <person name="Delhaes L."/>
            <person name="Meyer W."/>
            <person name="Papon N."/>
            <person name="Bouchara J.P."/>
        </authorList>
    </citation>
    <scope>NUCLEOTIDE SEQUENCE [LARGE SCALE GENOMIC DNA]</scope>
    <source>
        <strain evidence="3 4">IHEM 14462</strain>
    </source>
</reference>
<organism evidence="3 4">
    <name type="scientific">Pseudallescheria apiosperma</name>
    <name type="common">Scedosporium apiospermum</name>
    <dbReference type="NCBI Taxonomy" id="563466"/>
    <lineage>
        <taxon>Eukaryota</taxon>
        <taxon>Fungi</taxon>
        <taxon>Dikarya</taxon>
        <taxon>Ascomycota</taxon>
        <taxon>Pezizomycotina</taxon>
        <taxon>Sordariomycetes</taxon>
        <taxon>Hypocreomycetidae</taxon>
        <taxon>Microascales</taxon>
        <taxon>Microascaceae</taxon>
        <taxon>Scedosporium</taxon>
    </lineage>
</organism>
<accession>A0A084G9P0</accession>
<gene>
    <name evidence="3" type="ORF">SAPIO_CDS3791</name>
</gene>
<dbReference type="OrthoDB" id="184880at2759"/>
<evidence type="ECO:0000256" key="1">
    <source>
        <dbReference type="ARBA" id="ARBA00038158"/>
    </source>
</evidence>
<dbReference type="VEuPathDB" id="FungiDB:SAPIO_CDS3791"/>
<dbReference type="PANTHER" id="PTHR43591">
    <property type="entry name" value="METHYLTRANSFERASE"/>
    <property type="match status" value="1"/>
</dbReference>
<comment type="caution">
    <text evidence="3">The sequence shown here is derived from an EMBL/GenBank/DDBJ whole genome shotgun (WGS) entry which is preliminary data.</text>
</comment>
<evidence type="ECO:0000256" key="2">
    <source>
        <dbReference type="SAM" id="MobiDB-lite"/>
    </source>
</evidence>
<dbReference type="PANTHER" id="PTHR43591:SF24">
    <property type="entry name" value="2-METHOXY-6-POLYPRENYL-1,4-BENZOQUINOL METHYLASE, MITOCHONDRIAL"/>
    <property type="match status" value="1"/>
</dbReference>
<dbReference type="Proteomes" id="UP000028545">
    <property type="component" value="Unassembled WGS sequence"/>
</dbReference>
<dbReference type="GO" id="GO:0008168">
    <property type="term" value="F:methyltransferase activity"/>
    <property type="evidence" value="ECO:0007669"/>
    <property type="project" value="TreeGrafter"/>
</dbReference>
<comment type="similarity">
    <text evidence="1">Belongs to the methyltransferase superfamily. LaeA methyltransferase family.</text>
</comment>
<dbReference type="Gene3D" id="3.40.50.150">
    <property type="entry name" value="Vaccinia Virus protein VP39"/>
    <property type="match status" value="1"/>
</dbReference>
<feature type="region of interest" description="Disordered" evidence="2">
    <location>
        <begin position="1"/>
        <end position="31"/>
    </location>
</feature>
<dbReference type="CDD" id="cd02440">
    <property type="entry name" value="AdoMet_MTases"/>
    <property type="match status" value="1"/>
</dbReference>
<evidence type="ECO:0000313" key="4">
    <source>
        <dbReference type="Proteomes" id="UP000028545"/>
    </source>
</evidence>
<protein>
    <recommendedName>
        <fullName evidence="5">S-adenosyl-L-methionine-dependent methyltransferase</fullName>
    </recommendedName>
</protein>
<dbReference type="EMBL" id="JOWA01000089">
    <property type="protein sequence ID" value="KEZ44052.1"/>
    <property type="molecule type" value="Genomic_DNA"/>
</dbReference>
<proteinExistence type="inferred from homology"/>
<name>A0A084G9P0_PSEDA</name>
<dbReference type="SUPFAM" id="SSF53335">
    <property type="entry name" value="S-adenosyl-L-methionine-dependent methyltransferases"/>
    <property type="match status" value="1"/>
</dbReference>
<dbReference type="Pfam" id="PF13489">
    <property type="entry name" value="Methyltransf_23"/>
    <property type="match status" value="1"/>
</dbReference>
<sequence>MSSPRAPPESMEIDPTPTSPKASSPTTGRQLDNLDRLTAPIEVTLQIPHSVTDTLSLKSSIFNYKWEYGRRYHAFEEGTYWAPNDERQQEAEDMVHEMYRIVLEGRLTLAPDENLQHVLDVGCGTGVWAIVAVRSEFADEHPEVEVIGVDLSPIQPPFVPPNCRFEVDDINKRWTYPKNYFDLVHIRSMSGCVPDWVAFYKKVLKHLKPGAWIEHVELSGVAQCDDDTLPPGSAQRRWIQVFKQIGEAIGRPFDIAETAGDLIREAGFVNVHEWRLKIPIGTWPKDKELKQWGAWNRLFLLQGLEGFSIKGLTDALGWSYEQAQLYLAELRKEVTDDGIHSYIDMLIIDAQKADETTA</sequence>
<dbReference type="RefSeq" id="XP_016643851.1">
    <property type="nucleotide sequence ID" value="XM_016786508.1"/>
</dbReference>
<dbReference type="OMA" id="DANEPAW"/>